<dbReference type="Gene3D" id="1.20.141.10">
    <property type="entry name" value="Chitosanase, subunit A, domain 1"/>
    <property type="match status" value="1"/>
</dbReference>
<comment type="caution">
    <text evidence="3">The sequence shown here is derived from an EMBL/GenBank/DDBJ whole genome shotgun (WGS) entry which is preliminary data.</text>
</comment>
<dbReference type="Pfam" id="PF09374">
    <property type="entry name" value="PG_binding_3"/>
    <property type="match status" value="1"/>
</dbReference>
<dbReference type="InterPro" id="IPR023346">
    <property type="entry name" value="Lysozyme-like_dom_sf"/>
</dbReference>
<evidence type="ECO:0000313" key="4">
    <source>
        <dbReference type="Proteomes" id="UP001160625"/>
    </source>
</evidence>
<accession>A0ABT6N7X1</accession>
<evidence type="ECO:0000259" key="1">
    <source>
        <dbReference type="Pfam" id="PF05838"/>
    </source>
</evidence>
<dbReference type="Pfam" id="PF05838">
    <property type="entry name" value="Glyco_hydro_108"/>
    <property type="match status" value="1"/>
</dbReference>
<dbReference type="Proteomes" id="UP001160625">
    <property type="component" value="Unassembled WGS sequence"/>
</dbReference>
<protein>
    <submittedName>
        <fullName evidence="3">Glycosyl hydrolase 108 family protein</fullName>
    </submittedName>
</protein>
<dbReference type="SUPFAM" id="SSF53955">
    <property type="entry name" value="Lysozyme-like"/>
    <property type="match status" value="1"/>
</dbReference>
<dbReference type="RefSeq" id="WP_281046533.1">
    <property type="nucleotide sequence ID" value="NZ_JARYGZ010000007.1"/>
</dbReference>
<keyword evidence="4" id="KW-1185">Reference proteome</keyword>
<proteinExistence type="predicted"/>
<feature type="domain" description="Peptidoglycan binding" evidence="2">
    <location>
        <begin position="95"/>
        <end position="174"/>
    </location>
</feature>
<dbReference type="InterPro" id="IPR008565">
    <property type="entry name" value="TtsA-like_GH18_dom"/>
</dbReference>
<dbReference type="GO" id="GO:0016787">
    <property type="term" value="F:hydrolase activity"/>
    <property type="evidence" value="ECO:0007669"/>
    <property type="project" value="UniProtKB-KW"/>
</dbReference>
<evidence type="ECO:0000259" key="2">
    <source>
        <dbReference type="Pfam" id="PF09374"/>
    </source>
</evidence>
<sequence length="181" mass="19600">MNRAQLIDALIAREGGYVNMTADKGGPTRFGVTQAVARAHGYAGDMSQFPMDLARSIYAETYWSAAQLDRISAIAPHVAGELFDTGVNMGIFVAGKFLQRALNVMVGDGLLVDGHVGDKTIASLERYQQARKAQDGEAVLVELLNSFQGTRYAEIVEANAAQRVFVFGQVRNRVMDRSASA</sequence>
<keyword evidence="3" id="KW-0378">Hydrolase</keyword>
<feature type="domain" description="TtsA-like Glycoside hydrolase family 108" evidence="1">
    <location>
        <begin position="8"/>
        <end position="90"/>
    </location>
</feature>
<organism evidence="3 4">
    <name type="scientific">Sphingomonas oryzagri</name>
    <dbReference type="NCBI Taxonomy" id="3042314"/>
    <lineage>
        <taxon>Bacteria</taxon>
        <taxon>Pseudomonadati</taxon>
        <taxon>Pseudomonadota</taxon>
        <taxon>Alphaproteobacteria</taxon>
        <taxon>Sphingomonadales</taxon>
        <taxon>Sphingomonadaceae</taxon>
        <taxon>Sphingomonas</taxon>
    </lineage>
</organism>
<dbReference type="EMBL" id="JARYGZ010000007">
    <property type="protein sequence ID" value="MDH7641190.1"/>
    <property type="molecule type" value="Genomic_DNA"/>
</dbReference>
<dbReference type="InterPro" id="IPR018537">
    <property type="entry name" value="Peptidoglycan-bd_3"/>
</dbReference>
<reference evidence="3" key="1">
    <citation type="submission" date="2023-04" db="EMBL/GenBank/DDBJ databases">
        <title>Sphingomonas sp. MAHUQ-71 isolated from rice field.</title>
        <authorList>
            <person name="Huq M.A."/>
        </authorList>
    </citation>
    <scope>NUCLEOTIDE SEQUENCE</scope>
    <source>
        <strain evidence="3">MAHUQ-71</strain>
    </source>
</reference>
<name>A0ABT6N7X1_9SPHN</name>
<dbReference type="CDD" id="cd13926">
    <property type="entry name" value="N-acetylmuramidase_GH108"/>
    <property type="match status" value="1"/>
</dbReference>
<gene>
    <name evidence="3" type="ORF">QGN17_20815</name>
</gene>
<evidence type="ECO:0000313" key="3">
    <source>
        <dbReference type="EMBL" id="MDH7641190.1"/>
    </source>
</evidence>